<organism evidence="1 2">
    <name type="scientific">Portunus trituberculatus</name>
    <name type="common">Swimming crab</name>
    <name type="synonym">Neptunus trituberculatus</name>
    <dbReference type="NCBI Taxonomy" id="210409"/>
    <lineage>
        <taxon>Eukaryota</taxon>
        <taxon>Metazoa</taxon>
        <taxon>Ecdysozoa</taxon>
        <taxon>Arthropoda</taxon>
        <taxon>Crustacea</taxon>
        <taxon>Multicrustacea</taxon>
        <taxon>Malacostraca</taxon>
        <taxon>Eumalacostraca</taxon>
        <taxon>Eucarida</taxon>
        <taxon>Decapoda</taxon>
        <taxon>Pleocyemata</taxon>
        <taxon>Brachyura</taxon>
        <taxon>Eubrachyura</taxon>
        <taxon>Portunoidea</taxon>
        <taxon>Portunidae</taxon>
        <taxon>Portuninae</taxon>
        <taxon>Portunus</taxon>
    </lineage>
</organism>
<comment type="caution">
    <text evidence="1">The sequence shown here is derived from an EMBL/GenBank/DDBJ whole genome shotgun (WGS) entry which is preliminary data.</text>
</comment>
<keyword evidence="2" id="KW-1185">Reference proteome</keyword>
<reference evidence="1 2" key="1">
    <citation type="submission" date="2019-05" db="EMBL/GenBank/DDBJ databases">
        <title>Another draft genome of Portunus trituberculatus and its Hox gene families provides insights of decapod evolution.</title>
        <authorList>
            <person name="Jeong J.-H."/>
            <person name="Song I."/>
            <person name="Kim S."/>
            <person name="Choi T."/>
            <person name="Kim D."/>
            <person name="Ryu S."/>
            <person name="Kim W."/>
        </authorList>
    </citation>
    <scope>NUCLEOTIDE SEQUENCE [LARGE SCALE GENOMIC DNA]</scope>
    <source>
        <tissue evidence="1">Muscle</tissue>
    </source>
</reference>
<protein>
    <submittedName>
        <fullName evidence="1">Uncharacterized protein</fullName>
    </submittedName>
</protein>
<dbReference type="Proteomes" id="UP000324222">
    <property type="component" value="Unassembled WGS sequence"/>
</dbReference>
<proteinExistence type="predicted"/>
<accession>A0A5B7ISX0</accession>
<sequence length="133" mass="14485">MVDGSGCSVGVCMAIGNTSPQPPLSYSTTFAVFSHIPTVYPSPNLCHCLFLTHLGATFPNPIHLFYPILLPSSPSTVTVFLQILCCCRLLPLFSPTPPPRLTSASPSRLWPPSVYTCWLAKQTRHLHVTITGF</sequence>
<name>A0A5B7ISX0_PORTR</name>
<dbReference type="EMBL" id="VSRR010075575">
    <property type="protein sequence ID" value="MPC87780.1"/>
    <property type="molecule type" value="Genomic_DNA"/>
</dbReference>
<gene>
    <name evidence="1" type="ORF">E2C01_082653</name>
</gene>
<dbReference type="AlphaFoldDB" id="A0A5B7ISX0"/>
<evidence type="ECO:0000313" key="2">
    <source>
        <dbReference type="Proteomes" id="UP000324222"/>
    </source>
</evidence>
<evidence type="ECO:0000313" key="1">
    <source>
        <dbReference type="EMBL" id="MPC87780.1"/>
    </source>
</evidence>